<keyword evidence="1" id="KW-0472">Membrane</keyword>
<protein>
    <recommendedName>
        <fullName evidence="4">ABC transporter permease</fullName>
    </recommendedName>
</protein>
<dbReference type="Pfam" id="PF06541">
    <property type="entry name" value="ABC_trans_CmpB"/>
    <property type="match status" value="1"/>
</dbReference>
<evidence type="ECO:0008006" key="4">
    <source>
        <dbReference type="Google" id="ProtNLM"/>
    </source>
</evidence>
<dbReference type="RefSeq" id="WP_180334549.1">
    <property type="nucleotide sequence ID" value="NZ_PCGX01000008.1"/>
</dbReference>
<evidence type="ECO:0000313" key="2">
    <source>
        <dbReference type="EMBL" id="PKU92260.1"/>
    </source>
</evidence>
<dbReference type="AlphaFoldDB" id="A0A2N3QKS8"/>
<dbReference type="InterPro" id="IPR010540">
    <property type="entry name" value="CmpB_TMEM229"/>
</dbReference>
<feature type="transmembrane region" description="Helical" evidence="1">
    <location>
        <begin position="171"/>
        <end position="193"/>
    </location>
</feature>
<reference evidence="2 3" key="1">
    <citation type="submission" date="2017-10" db="EMBL/GenBank/DDBJ databases">
        <title>Bifidobacterium genomics.</title>
        <authorList>
            <person name="Lugli G.A."/>
            <person name="Milani C."/>
            <person name="Mancabelli L."/>
        </authorList>
    </citation>
    <scope>NUCLEOTIDE SEQUENCE [LARGE SCALE GENOMIC DNA]</scope>
    <source>
        <strain evidence="2 3">1542B</strain>
    </source>
</reference>
<feature type="transmembrane region" description="Helical" evidence="1">
    <location>
        <begin position="66"/>
        <end position="85"/>
    </location>
</feature>
<comment type="caution">
    <text evidence="2">The sequence shown here is derived from an EMBL/GenBank/DDBJ whole genome shotgun (WGS) entry which is preliminary data.</text>
</comment>
<name>A0A2N3QKS8_9BIFI</name>
<dbReference type="STRING" id="33905.BTHE_1088"/>
<feature type="transmembrane region" description="Helical" evidence="1">
    <location>
        <begin position="33"/>
        <end position="54"/>
    </location>
</feature>
<accession>A0A2N3QKS8</accession>
<evidence type="ECO:0000256" key="1">
    <source>
        <dbReference type="SAM" id="Phobius"/>
    </source>
</evidence>
<evidence type="ECO:0000313" key="3">
    <source>
        <dbReference type="Proteomes" id="UP000233727"/>
    </source>
</evidence>
<dbReference type="EMBL" id="PCGY01000012">
    <property type="protein sequence ID" value="PKU92260.1"/>
    <property type="molecule type" value="Genomic_DNA"/>
</dbReference>
<proteinExistence type="predicted"/>
<keyword evidence="1" id="KW-0812">Transmembrane</keyword>
<sequence>MKDIAQTVSRRTHACIDWLSKPRAMPRWDAYDMVYLFAIAGTVGTVYEEALIGLTHGVFENRSGSIITTVNWVYGLGAVIMFLALRRADRPWQYIVYGSLLGGAVEFTLSLIQQYLLGTRSWDYSGKFLNIGGRTTVPYMLVWGLLCMACMCWLFPPVLRLVHRIPGRARCSIAVALAVIMLVDLSLMVPAIIRYGQRAHGVYFDNPYCHWVDRVFNDTFMHSRYPNMQVG</sequence>
<dbReference type="Proteomes" id="UP000233727">
    <property type="component" value="Unassembled WGS sequence"/>
</dbReference>
<feature type="transmembrane region" description="Helical" evidence="1">
    <location>
        <begin position="137"/>
        <end position="159"/>
    </location>
</feature>
<feature type="transmembrane region" description="Helical" evidence="1">
    <location>
        <begin position="94"/>
        <end position="117"/>
    </location>
</feature>
<dbReference type="GeneID" id="78109723"/>
<gene>
    <name evidence="2" type="ORF">CQR47_0856</name>
</gene>
<keyword evidence="1" id="KW-1133">Transmembrane helix</keyword>
<organism evidence="2 3">
    <name type="scientific">Bifidobacterium thermophilum</name>
    <dbReference type="NCBI Taxonomy" id="33905"/>
    <lineage>
        <taxon>Bacteria</taxon>
        <taxon>Bacillati</taxon>
        <taxon>Actinomycetota</taxon>
        <taxon>Actinomycetes</taxon>
        <taxon>Bifidobacteriales</taxon>
        <taxon>Bifidobacteriaceae</taxon>
        <taxon>Bifidobacterium</taxon>
    </lineage>
</organism>